<feature type="transmembrane region" description="Helical" evidence="6">
    <location>
        <begin position="12"/>
        <end position="33"/>
    </location>
</feature>
<dbReference type="Pfam" id="PF01061">
    <property type="entry name" value="ABC2_membrane"/>
    <property type="match status" value="1"/>
</dbReference>
<dbReference type="InterPro" id="IPR000412">
    <property type="entry name" value="ABC_2_transport"/>
</dbReference>
<dbReference type="GO" id="GO:0140359">
    <property type="term" value="F:ABC-type transporter activity"/>
    <property type="evidence" value="ECO:0007669"/>
    <property type="project" value="InterPro"/>
</dbReference>
<evidence type="ECO:0000256" key="5">
    <source>
        <dbReference type="ARBA" id="ARBA00023251"/>
    </source>
</evidence>
<feature type="transmembrane region" description="Helical" evidence="6">
    <location>
        <begin position="53"/>
        <end position="74"/>
    </location>
</feature>
<organism evidence="8 9">
    <name type="scientific">Cutibacterium granulosum</name>
    <dbReference type="NCBI Taxonomy" id="33011"/>
    <lineage>
        <taxon>Bacteria</taxon>
        <taxon>Bacillati</taxon>
        <taxon>Actinomycetota</taxon>
        <taxon>Actinomycetes</taxon>
        <taxon>Propionibacteriales</taxon>
        <taxon>Propionibacteriaceae</taxon>
        <taxon>Cutibacterium</taxon>
    </lineage>
</organism>
<dbReference type="PIRSF" id="PIRSF006648">
    <property type="entry name" value="DrrB"/>
    <property type="match status" value="1"/>
</dbReference>
<evidence type="ECO:0000313" key="8">
    <source>
        <dbReference type="EMBL" id="SNV32165.1"/>
    </source>
</evidence>
<feature type="transmembrane region" description="Helical" evidence="6">
    <location>
        <begin position="127"/>
        <end position="151"/>
    </location>
</feature>
<reference evidence="8 9" key="1">
    <citation type="submission" date="2017-06" db="EMBL/GenBank/DDBJ databases">
        <authorList>
            <consortium name="Pathogen Informatics"/>
        </authorList>
    </citation>
    <scope>NUCLEOTIDE SEQUENCE [LARGE SCALE GENOMIC DNA]</scope>
    <source>
        <strain evidence="8 9">NCTC11865</strain>
    </source>
</reference>
<keyword evidence="2 6" id="KW-0812">Transmembrane</keyword>
<feature type="domain" description="ABC-2 type transporter transmembrane" evidence="7">
    <location>
        <begin position="5"/>
        <end position="183"/>
    </location>
</feature>
<protein>
    <submittedName>
        <fullName evidence="8">ABC-type transport system involved in multi-copper enzyme maturation, permease component</fullName>
    </submittedName>
</protein>
<proteinExistence type="predicted"/>
<dbReference type="Proteomes" id="UP000215332">
    <property type="component" value="Chromosome 1"/>
</dbReference>
<keyword evidence="5" id="KW-0046">Antibiotic resistance</keyword>
<evidence type="ECO:0000256" key="6">
    <source>
        <dbReference type="SAM" id="Phobius"/>
    </source>
</evidence>
<keyword evidence="4 6" id="KW-0472">Membrane</keyword>
<feature type="transmembrane region" description="Helical" evidence="6">
    <location>
        <begin position="163"/>
        <end position="186"/>
    </location>
</feature>
<dbReference type="AlphaFoldDB" id="A0A239WC34"/>
<evidence type="ECO:0000256" key="2">
    <source>
        <dbReference type="ARBA" id="ARBA00022692"/>
    </source>
</evidence>
<comment type="subcellular location">
    <subcellularLocation>
        <location evidence="1">Membrane</location>
        <topology evidence="1">Multi-pass membrane protein</topology>
    </subcellularLocation>
</comment>
<dbReference type="GO" id="GO:0043190">
    <property type="term" value="C:ATP-binding cassette (ABC) transporter complex"/>
    <property type="evidence" value="ECO:0007669"/>
    <property type="project" value="InterPro"/>
</dbReference>
<dbReference type="InterPro" id="IPR051328">
    <property type="entry name" value="T7SS_ABC-Transporter"/>
</dbReference>
<dbReference type="KEGG" id="cgrn:4412665_00746"/>
<evidence type="ECO:0000256" key="1">
    <source>
        <dbReference type="ARBA" id="ARBA00004141"/>
    </source>
</evidence>
<dbReference type="PANTHER" id="PTHR43077:SF11">
    <property type="entry name" value="TRANSPORT PERMEASE YVFS-RELATED"/>
    <property type="match status" value="1"/>
</dbReference>
<accession>A0A239WC34</accession>
<dbReference type="EMBL" id="LT906441">
    <property type="protein sequence ID" value="SNV32165.1"/>
    <property type="molecule type" value="Genomic_DNA"/>
</dbReference>
<evidence type="ECO:0000313" key="9">
    <source>
        <dbReference type="Proteomes" id="UP000215332"/>
    </source>
</evidence>
<evidence type="ECO:0000259" key="7">
    <source>
        <dbReference type="Pfam" id="PF01061"/>
    </source>
</evidence>
<evidence type="ECO:0000256" key="3">
    <source>
        <dbReference type="ARBA" id="ARBA00022989"/>
    </source>
</evidence>
<sequence length="249" mass="26765">MKTYIRLDLRRMLRDPGTVIFAIIMPLGMYLLFGPLQDYSSEEVAHGNVGALIMASMGCYGALLAVTALAAESAHEQGRGWNRQLAMTPMTPGRYIAAKTIAIQLVAIAPIALVFIAGALTGARIDGWGWLTSPLLCWICTLPFSMLGLAVGMAMRSDSASNVASFIVVAAAFVGDAFSPLSGGLLKFAHWTPLYGPNLLARWPVEGGWIADGDKIVHDSVWWGIGGVLGWAVVFMALAFLASRRHQDR</sequence>
<dbReference type="eggNOG" id="COG0842">
    <property type="taxonomic scope" value="Bacteria"/>
</dbReference>
<gene>
    <name evidence="8" type="ORF">SAMEA4412665_00746</name>
</gene>
<dbReference type="PANTHER" id="PTHR43077">
    <property type="entry name" value="TRANSPORT PERMEASE YVFS-RELATED"/>
    <property type="match status" value="1"/>
</dbReference>
<dbReference type="RefSeq" id="WP_021104749.1">
    <property type="nucleotide sequence ID" value="NZ_CALTUW010000009.1"/>
</dbReference>
<feature type="transmembrane region" description="Helical" evidence="6">
    <location>
        <begin position="221"/>
        <end position="242"/>
    </location>
</feature>
<name>A0A239WC34_9ACTN</name>
<feature type="transmembrane region" description="Helical" evidence="6">
    <location>
        <begin position="95"/>
        <end position="121"/>
    </location>
</feature>
<dbReference type="InterPro" id="IPR013525">
    <property type="entry name" value="ABC2_TM"/>
</dbReference>
<keyword evidence="3 6" id="KW-1133">Transmembrane helix</keyword>
<dbReference type="GO" id="GO:0046677">
    <property type="term" value="P:response to antibiotic"/>
    <property type="evidence" value="ECO:0007669"/>
    <property type="project" value="UniProtKB-KW"/>
</dbReference>
<evidence type="ECO:0000256" key="4">
    <source>
        <dbReference type="ARBA" id="ARBA00023136"/>
    </source>
</evidence>